<protein>
    <recommendedName>
        <fullName evidence="3">Uracil DNA glycosylase superfamily protein</fullName>
    </recommendedName>
</protein>
<dbReference type="AlphaFoldDB" id="A0A3E0DRC3"/>
<dbReference type="Proteomes" id="UP000256542">
    <property type="component" value="Unassembled WGS sequence"/>
</dbReference>
<evidence type="ECO:0008006" key="3">
    <source>
        <dbReference type="Google" id="ProtNLM"/>
    </source>
</evidence>
<name>A0A3E0DRC3_9GAMM</name>
<evidence type="ECO:0000313" key="1">
    <source>
        <dbReference type="EMBL" id="REG85564.1"/>
    </source>
</evidence>
<organism evidence="1 2">
    <name type="scientific">Marinomonas pollencensis</name>
    <dbReference type="NCBI Taxonomy" id="491954"/>
    <lineage>
        <taxon>Bacteria</taxon>
        <taxon>Pseudomonadati</taxon>
        <taxon>Pseudomonadota</taxon>
        <taxon>Gammaproteobacteria</taxon>
        <taxon>Oceanospirillales</taxon>
        <taxon>Oceanospirillaceae</taxon>
        <taxon>Marinomonas</taxon>
    </lineage>
</organism>
<gene>
    <name evidence="1" type="ORF">DFP81_10297</name>
</gene>
<sequence>MTKNEELREAYLEVLKDFDESYLISNQSDNPSTKGLSGLFLTSVSPHYNSAKNKIMIIGRETKGWKWNETKDLDLLDKKACIAQALKTHKTFFFNQLKKKNSRGQAFHNFTRSVAKKSGTKGLIYSNLFCFALNKSIPTHSPIFSDIKSMSEKLLRAQIKILKPDIILFMNGFDKASMAARRQYFPIDGENNVCINRKDYFEDYGISSRQLWRFDLKFEDKLITSYRTYHPSAVSQKAKVGRELLIRLLPDKDNI</sequence>
<proteinExistence type="predicted"/>
<dbReference type="EMBL" id="QUNG01000002">
    <property type="protein sequence ID" value="REG85564.1"/>
    <property type="molecule type" value="Genomic_DNA"/>
</dbReference>
<accession>A0A3E0DRC3</accession>
<reference evidence="1 2" key="1">
    <citation type="submission" date="2018-08" db="EMBL/GenBank/DDBJ databases">
        <title>Genomic Encyclopedia of Type Strains, Phase III (KMG-III): the genomes of soil and plant-associated and newly described type strains.</title>
        <authorList>
            <person name="Whitman W."/>
        </authorList>
    </citation>
    <scope>NUCLEOTIDE SEQUENCE [LARGE SCALE GENOMIC DNA]</scope>
    <source>
        <strain evidence="1 2">CECT 7375</strain>
    </source>
</reference>
<dbReference type="RefSeq" id="WP_115896368.1">
    <property type="nucleotide sequence ID" value="NZ_QUNG01000002.1"/>
</dbReference>
<keyword evidence="2" id="KW-1185">Reference proteome</keyword>
<evidence type="ECO:0000313" key="2">
    <source>
        <dbReference type="Proteomes" id="UP000256542"/>
    </source>
</evidence>
<comment type="caution">
    <text evidence="1">The sequence shown here is derived from an EMBL/GenBank/DDBJ whole genome shotgun (WGS) entry which is preliminary data.</text>
</comment>
<dbReference type="OrthoDB" id="6608549at2"/>